<evidence type="ECO:0000259" key="6">
    <source>
        <dbReference type="PROSITE" id="PS50057"/>
    </source>
</evidence>
<dbReference type="InterPro" id="IPR041789">
    <property type="entry name" value="ERM_FERM_C"/>
</dbReference>
<evidence type="ECO:0000313" key="8">
    <source>
        <dbReference type="Proteomes" id="UP000472262"/>
    </source>
</evidence>
<keyword evidence="2" id="KW-1003">Cell membrane</keyword>
<dbReference type="PRINTS" id="PR00935">
    <property type="entry name" value="BAND41"/>
</dbReference>
<evidence type="ECO:0000256" key="5">
    <source>
        <dbReference type="SAM" id="MobiDB-lite"/>
    </source>
</evidence>
<dbReference type="Pfam" id="PF00769">
    <property type="entry name" value="ERM_C"/>
    <property type="match status" value="1"/>
</dbReference>
<organism evidence="7 8">
    <name type="scientific">Sinocyclocheilus grahami</name>
    <name type="common">Dianchi golden-line fish</name>
    <name type="synonym">Barbus grahami</name>
    <dbReference type="NCBI Taxonomy" id="75366"/>
    <lineage>
        <taxon>Eukaryota</taxon>
        <taxon>Metazoa</taxon>
        <taxon>Chordata</taxon>
        <taxon>Craniata</taxon>
        <taxon>Vertebrata</taxon>
        <taxon>Euteleostomi</taxon>
        <taxon>Actinopterygii</taxon>
        <taxon>Neopterygii</taxon>
        <taxon>Teleostei</taxon>
        <taxon>Ostariophysi</taxon>
        <taxon>Cypriniformes</taxon>
        <taxon>Cyprinidae</taxon>
        <taxon>Cyprininae</taxon>
        <taxon>Sinocyclocheilus</taxon>
    </lineage>
</organism>
<accession>A0A672N925</accession>
<dbReference type="GO" id="GO:0003779">
    <property type="term" value="F:actin binding"/>
    <property type="evidence" value="ECO:0007669"/>
    <property type="project" value="InterPro"/>
</dbReference>
<keyword evidence="8" id="KW-1185">Reference proteome</keyword>
<comment type="subcellular location">
    <subcellularLocation>
        <location evidence="1">Cell membrane</location>
        <topology evidence="1">Peripheral membrane protein</topology>
    </subcellularLocation>
</comment>
<dbReference type="SUPFAM" id="SSF54236">
    <property type="entry name" value="Ubiquitin-like"/>
    <property type="match status" value="1"/>
</dbReference>
<name>A0A672N925_SINGR</name>
<dbReference type="Gene3D" id="3.10.20.90">
    <property type="entry name" value="Phosphatidylinositol 3-kinase Catalytic Subunit, Chain A, domain 1"/>
    <property type="match status" value="1"/>
</dbReference>
<dbReference type="Proteomes" id="UP000472262">
    <property type="component" value="Unassembled WGS sequence"/>
</dbReference>
<dbReference type="AlphaFoldDB" id="A0A672N925"/>
<sequence>MPKIIRMLSKDHINVRVTTMDAELEFAIQSVTTGKQLFEQVVKTVGLREVWYFGLQYTDTKGFLTWLKLDKKVSSQEVKQENPLQFKFRAKHYPEDVAEELIQDITKKLFFLQVKEGILSDETYCPPETAVLLASYSVQAKFGDHSPETHKPGYLATERLLPQRVLDQHKLSKEQWEERIQIWHEEHRGILKEDAVLEYLKISQDLEMYGVNYFDIKNKKGTDLWLGVDALGLNIYEKEDRLTPKIGFPWSEIRNISFSDKKFIIKPIDKKAPDFVFYTSRLRINKRILQLCMGNHELYMQRRKPDTIEVQQMKAQAREEKHQRQMERAQLENEKKKREAIEKEKERVEREKQEMMMKLLQFEEQTKKVERGKAAELAEYTAKIALLEEARRIKEEEASEWQNRAKEVQDDLEKTREELQHVMLSPVAEPLENDHDDQEENNSTYSAELHVEGIEDHRNEEERITEAEKNERVQKQLMALSSELADARDDSKKTKNDILHNENVQAGRDKYKTLRQIRMGNTKQRIDEFEAL</sequence>
<dbReference type="InterPro" id="IPR018980">
    <property type="entry name" value="FERM_PH-like_C"/>
</dbReference>
<dbReference type="SUPFAM" id="SSF48678">
    <property type="entry name" value="Moesin tail domain"/>
    <property type="match status" value="1"/>
</dbReference>
<dbReference type="PANTHER" id="PTHR23281">
    <property type="entry name" value="MERLIN/MOESIN/EZRIN/RADIXIN"/>
    <property type="match status" value="1"/>
</dbReference>
<dbReference type="SMART" id="SM00295">
    <property type="entry name" value="B41"/>
    <property type="match status" value="1"/>
</dbReference>
<dbReference type="Pfam" id="PF00373">
    <property type="entry name" value="FERM_M"/>
    <property type="match status" value="1"/>
</dbReference>
<dbReference type="Gene3D" id="1.20.80.10">
    <property type="match status" value="1"/>
</dbReference>
<feature type="region of interest" description="Disordered" evidence="5">
    <location>
        <begin position="328"/>
        <end position="349"/>
    </location>
</feature>
<proteinExistence type="predicted"/>
<keyword evidence="3" id="KW-0472">Membrane</keyword>
<dbReference type="SUPFAM" id="SSF50729">
    <property type="entry name" value="PH domain-like"/>
    <property type="match status" value="1"/>
</dbReference>
<feature type="binding site" evidence="4">
    <location>
        <begin position="68"/>
        <end position="71"/>
    </location>
    <ligand>
        <name>a 1,2-diacyl-sn-glycero-3-phospho-(1D-myo-inositol)</name>
        <dbReference type="ChEBI" id="CHEBI:57880"/>
    </ligand>
</feature>
<dbReference type="InterPro" id="IPR011174">
    <property type="entry name" value="ERM"/>
</dbReference>
<reference evidence="7" key="2">
    <citation type="submission" date="2025-09" db="UniProtKB">
        <authorList>
            <consortium name="Ensembl"/>
        </authorList>
    </citation>
    <scope>IDENTIFICATION</scope>
</reference>
<dbReference type="CDD" id="cd13194">
    <property type="entry name" value="FERM_C_ERM"/>
    <property type="match status" value="1"/>
</dbReference>
<dbReference type="SUPFAM" id="SSF47031">
    <property type="entry name" value="Second domain of FERM"/>
    <property type="match status" value="1"/>
</dbReference>
<dbReference type="InterPro" id="IPR019748">
    <property type="entry name" value="FERM_central"/>
</dbReference>
<dbReference type="InterPro" id="IPR011993">
    <property type="entry name" value="PH-like_dom_sf"/>
</dbReference>
<dbReference type="InterPro" id="IPR014352">
    <property type="entry name" value="FERM/acyl-CoA-bd_prot_sf"/>
</dbReference>
<dbReference type="InterPro" id="IPR019749">
    <property type="entry name" value="Band_41_domain"/>
</dbReference>
<gene>
    <name evidence="7" type="primary">LOC107559900</name>
</gene>
<dbReference type="FunFam" id="1.20.5.450:FF:000001">
    <property type="entry name" value="radixin isoform X2"/>
    <property type="match status" value="1"/>
</dbReference>
<feature type="binding site" evidence="4">
    <location>
        <position position="286"/>
    </location>
    <ligand>
        <name>a 1,2-diacyl-sn-glycero-3-phospho-(1D-myo-inositol)</name>
        <dbReference type="ChEBI" id="CHEBI:57880"/>
    </ligand>
</feature>
<dbReference type="SMART" id="SM01196">
    <property type="entry name" value="FERM_C"/>
    <property type="match status" value="1"/>
</dbReference>
<dbReference type="InterPro" id="IPR035963">
    <property type="entry name" value="FERM_2"/>
</dbReference>
<dbReference type="InterPro" id="IPR011259">
    <property type="entry name" value="ERM_C_dom"/>
</dbReference>
<dbReference type="InterPro" id="IPR018979">
    <property type="entry name" value="FERM_N"/>
</dbReference>
<dbReference type="Ensembl" id="ENSSGRT00000051030.1">
    <property type="protein sequence ID" value="ENSSGRP00000047720.1"/>
    <property type="gene ID" value="ENSSGRG00000024737.1"/>
</dbReference>
<dbReference type="FunFam" id="2.30.29.30:FF:000003">
    <property type="entry name" value="Radixin isoform 1"/>
    <property type="match status" value="1"/>
</dbReference>
<dbReference type="FunFam" id="3.10.20.90:FF:000013">
    <property type="entry name" value="radixin isoform X1"/>
    <property type="match status" value="1"/>
</dbReference>
<dbReference type="PRINTS" id="PR00661">
    <property type="entry name" value="ERMFAMILY"/>
</dbReference>
<evidence type="ECO:0000313" key="7">
    <source>
        <dbReference type="Ensembl" id="ENSSGRP00000047720.1"/>
    </source>
</evidence>
<dbReference type="GO" id="GO:0005886">
    <property type="term" value="C:plasma membrane"/>
    <property type="evidence" value="ECO:0007669"/>
    <property type="project" value="UniProtKB-SubCell"/>
</dbReference>
<dbReference type="FunFam" id="1.20.80.10:FF:000002">
    <property type="entry name" value="radixin isoform X1"/>
    <property type="match status" value="1"/>
</dbReference>
<evidence type="ECO:0000256" key="1">
    <source>
        <dbReference type="ARBA" id="ARBA00004202"/>
    </source>
</evidence>
<dbReference type="InterPro" id="IPR029071">
    <property type="entry name" value="Ubiquitin-like_domsf"/>
</dbReference>
<protein>
    <submittedName>
        <fullName evidence="7">Radixin-like</fullName>
    </submittedName>
</protein>
<feature type="compositionally biased region" description="Basic and acidic residues" evidence="5">
    <location>
        <begin position="485"/>
        <end position="500"/>
    </location>
</feature>
<dbReference type="InterPro" id="IPR000299">
    <property type="entry name" value="FERM_domain"/>
</dbReference>
<evidence type="ECO:0000256" key="4">
    <source>
        <dbReference type="PIRSR" id="PIRSR002305-1"/>
    </source>
</evidence>
<dbReference type="Gene3D" id="2.30.29.30">
    <property type="entry name" value="Pleckstrin-homology domain (PH domain)/Phosphotyrosine-binding domain (PTB)"/>
    <property type="match status" value="1"/>
</dbReference>
<dbReference type="CDD" id="cd14473">
    <property type="entry name" value="FERM_B-lobe"/>
    <property type="match status" value="1"/>
</dbReference>
<dbReference type="Pfam" id="PF09380">
    <property type="entry name" value="FERM_C"/>
    <property type="match status" value="1"/>
</dbReference>
<reference evidence="7" key="1">
    <citation type="submission" date="2025-08" db="UniProtKB">
        <authorList>
            <consortium name="Ensembl"/>
        </authorList>
    </citation>
    <scope>IDENTIFICATION</scope>
</reference>
<evidence type="ECO:0000256" key="2">
    <source>
        <dbReference type="ARBA" id="ARBA00022475"/>
    </source>
</evidence>
<dbReference type="Gene3D" id="1.20.5.450">
    <property type="match status" value="1"/>
</dbReference>
<feature type="region of interest" description="Disordered" evidence="5">
    <location>
        <begin position="485"/>
        <end position="504"/>
    </location>
</feature>
<dbReference type="CDD" id="cd17187">
    <property type="entry name" value="FERM_F1_ERM"/>
    <property type="match status" value="1"/>
</dbReference>
<dbReference type="Pfam" id="PF09379">
    <property type="entry name" value="FERM_N"/>
    <property type="match status" value="1"/>
</dbReference>
<dbReference type="PIRSF" id="PIRSF002305">
    <property type="entry name" value="ERM"/>
    <property type="match status" value="1"/>
</dbReference>
<dbReference type="PROSITE" id="PS50057">
    <property type="entry name" value="FERM_3"/>
    <property type="match status" value="1"/>
</dbReference>
<dbReference type="InterPro" id="IPR008954">
    <property type="entry name" value="Moesin_tail_sf"/>
</dbReference>
<feature type="domain" description="FERM" evidence="6">
    <location>
        <begin position="13"/>
        <end position="303"/>
    </location>
</feature>
<dbReference type="Gene3D" id="6.10.360.10">
    <property type="match status" value="1"/>
</dbReference>
<dbReference type="InterPro" id="IPR000798">
    <property type="entry name" value="Ez/rad/moesin-like"/>
</dbReference>
<evidence type="ECO:0000256" key="3">
    <source>
        <dbReference type="ARBA" id="ARBA00023136"/>
    </source>
</evidence>